<comment type="caution">
    <text evidence="1">The sequence shown here is derived from an EMBL/GenBank/DDBJ whole genome shotgun (WGS) entry which is preliminary data.</text>
</comment>
<reference evidence="1" key="1">
    <citation type="submission" date="2019-04" db="EMBL/GenBank/DDBJ databases">
        <title>Microbes associate with the intestines of laboratory mice.</title>
        <authorList>
            <person name="Navarre W."/>
            <person name="Wong E."/>
            <person name="Huang K."/>
            <person name="Tropini C."/>
            <person name="Ng K."/>
            <person name="Yu B."/>
        </authorList>
    </citation>
    <scope>NUCLEOTIDE SEQUENCE</scope>
    <source>
        <strain evidence="1">NM01_1-7b</strain>
    </source>
</reference>
<proteinExistence type="predicted"/>
<evidence type="ECO:0000313" key="1">
    <source>
        <dbReference type="EMBL" id="TGY95644.1"/>
    </source>
</evidence>
<evidence type="ECO:0000313" key="2">
    <source>
        <dbReference type="Proteomes" id="UP000304953"/>
    </source>
</evidence>
<organism evidence="1 2">
    <name type="scientific">Petralouisia muris</name>
    <dbReference type="NCBI Taxonomy" id="3032872"/>
    <lineage>
        <taxon>Bacteria</taxon>
        <taxon>Bacillati</taxon>
        <taxon>Bacillota</taxon>
        <taxon>Clostridia</taxon>
        <taxon>Lachnospirales</taxon>
        <taxon>Lachnospiraceae</taxon>
        <taxon>Petralouisia</taxon>
    </lineage>
</organism>
<protein>
    <submittedName>
        <fullName evidence="1">Serine/threonine protein kinase</fullName>
    </submittedName>
</protein>
<keyword evidence="1" id="KW-0418">Kinase</keyword>
<dbReference type="Proteomes" id="UP000304953">
    <property type="component" value="Unassembled WGS sequence"/>
</dbReference>
<gene>
    <name evidence="1" type="ORF">E5329_13810</name>
</gene>
<accession>A0AC61RVB3</accession>
<sequence length="103" mass="11625">MDLQTLILVMSIPSAVTGFCFWLIEEKIKKQQKETEEKEKIREKSEVLIIKSVMASISLGEATATALKNGHANGETEAALQYAREIKHEQKDFLTEQGIRGIY</sequence>
<name>A0AC61RVB3_9FIRM</name>
<keyword evidence="1" id="KW-0808">Transferase</keyword>
<dbReference type="EMBL" id="SRYA01000026">
    <property type="protein sequence ID" value="TGY95644.1"/>
    <property type="molecule type" value="Genomic_DNA"/>
</dbReference>
<keyword evidence="2" id="KW-1185">Reference proteome</keyword>
<keyword evidence="1" id="KW-0723">Serine/threonine-protein kinase</keyword>